<feature type="non-terminal residue" evidence="1">
    <location>
        <position position="1"/>
    </location>
</feature>
<protein>
    <submittedName>
        <fullName evidence="1">Pol poly</fullName>
    </submittedName>
</protein>
<name>A0A6S7KXX1_PARCT</name>
<evidence type="ECO:0000313" key="1">
    <source>
        <dbReference type="EMBL" id="CAB4025089.1"/>
    </source>
</evidence>
<dbReference type="OrthoDB" id="5986166at2759"/>
<comment type="caution">
    <text evidence="1">The sequence shown here is derived from an EMBL/GenBank/DDBJ whole genome shotgun (WGS) entry which is preliminary data.</text>
</comment>
<dbReference type="GO" id="GO:0003676">
    <property type="term" value="F:nucleic acid binding"/>
    <property type="evidence" value="ECO:0007669"/>
    <property type="project" value="InterPro"/>
</dbReference>
<sequence length="365" mass="40850">MNTDGKELTNLETKLTQLEIATEKSKTLLSSGKRVAIKRHLDALQTTANEANECRRTVEAFKITNKEELSEIKKWNDDLDLKFEPADAAIQNLEHFLAEAKKAEKFVTHEEELKHEMILQEKRMEMQAELSSASSSAPKHQKECKESKRFVPRGCVYCGDLNHKAVQCEKVSDVGERKKILARKGLCFNCATKPHRAADCTSKSACSQCGKRHHSSICDQAKHASGDKKLMTDGGSGEGIFPIVVIKVNGLTCRALIDSGAGSSYASAQLISALVIKPSEIKDQQIDMLLTSRKAKVEQYDATITSYDGRHEMMTRLNKVDKSELLFIENPEYEKLIKRYQHLNAVHIDDHDTKSQLPIHVILGS</sequence>
<dbReference type="SMART" id="SM00343">
    <property type="entry name" value="ZnF_C2HC"/>
    <property type="match status" value="3"/>
</dbReference>
<dbReference type="InterPro" id="IPR001878">
    <property type="entry name" value="Znf_CCHC"/>
</dbReference>
<accession>A0A6S7KXX1</accession>
<organism evidence="1 2">
    <name type="scientific">Paramuricea clavata</name>
    <name type="common">Red gorgonian</name>
    <name type="synonym">Violescent sea-whip</name>
    <dbReference type="NCBI Taxonomy" id="317549"/>
    <lineage>
        <taxon>Eukaryota</taxon>
        <taxon>Metazoa</taxon>
        <taxon>Cnidaria</taxon>
        <taxon>Anthozoa</taxon>
        <taxon>Octocorallia</taxon>
        <taxon>Malacalcyonacea</taxon>
        <taxon>Plexauridae</taxon>
        <taxon>Paramuricea</taxon>
    </lineage>
</organism>
<dbReference type="InterPro" id="IPR021109">
    <property type="entry name" value="Peptidase_aspartic_dom_sf"/>
</dbReference>
<dbReference type="Gene3D" id="2.40.70.10">
    <property type="entry name" value="Acid Proteases"/>
    <property type="match status" value="1"/>
</dbReference>
<reference evidence="1" key="1">
    <citation type="submission" date="2020-04" db="EMBL/GenBank/DDBJ databases">
        <authorList>
            <person name="Alioto T."/>
            <person name="Alioto T."/>
            <person name="Gomez Garrido J."/>
        </authorList>
    </citation>
    <scope>NUCLEOTIDE SEQUENCE</scope>
    <source>
        <strain evidence="1">A484AB</strain>
    </source>
</reference>
<dbReference type="AlphaFoldDB" id="A0A6S7KXX1"/>
<dbReference type="PANTHER" id="PTHR47331:SF1">
    <property type="entry name" value="GAG-LIKE PROTEIN"/>
    <property type="match status" value="1"/>
</dbReference>
<dbReference type="Proteomes" id="UP001152795">
    <property type="component" value="Unassembled WGS sequence"/>
</dbReference>
<dbReference type="GO" id="GO:0008270">
    <property type="term" value="F:zinc ion binding"/>
    <property type="evidence" value="ECO:0007669"/>
    <property type="project" value="InterPro"/>
</dbReference>
<keyword evidence="2" id="KW-1185">Reference proteome</keyword>
<dbReference type="EMBL" id="CACRXK020013407">
    <property type="protein sequence ID" value="CAB4025089.1"/>
    <property type="molecule type" value="Genomic_DNA"/>
</dbReference>
<gene>
    <name evidence="1" type="ORF">PACLA_8A075868</name>
</gene>
<dbReference type="PANTHER" id="PTHR47331">
    <property type="entry name" value="PHD-TYPE DOMAIN-CONTAINING PROTEIN"/>
    <property type="match status" value="1"/>
</dbReference>
<proteinExistence type="predicted"/>
<evidence type="ECO:0000313" key="2">
    <source>
        <dbReference type="Proteomes" id="UP001152795"/>
    </source>
</evidence>